<dbReference type="RefSeq" id="WP_278100110.1">
    <property type="nucleotide sequence ID" value="NZ_CP091092.1"/>
</dbReference>
<accession>A0AAF0JNC0</accession>
<dbReference type="Proteomes" id="UP001218895">
    <property type="component" value="Chromosome"/>
</dbReference>
<dbReference type="KEGG" id="manq:L1994_02470"/>
<dbReference type="PROSITE" id="PS50093">
    <property type="entry name" value="PKD"/>
    <property type="match status" value="2"/>
</dbReference>
<evidence type="ECO:0000259" key="2">
    <source>
        <dbReference type="PROSITE" id="PS50093"/>
    </source>
</evidence>
<dbReference type="Pfam" id="PF18911">
    <property type="entry name" value="PKD_4"/>
    <property type="match status" value="2"/>
</dbReference>
<dbReference type="Gene3D" id="2.120.10.70">
    <property type="entry name" value="Fucose-specific lectin"/>
    <property type="match status" value="1"/>
</dbReference>
<sequence length="763" mass="85038">MIFFSAPVASASATSDEYGWNFTVIDTDGNAGGYCSVAFSPVTHNPVISYTEIVSKDLRVAWYDGSQWNINRDIAKNASYNDISFNSTGYPAIVFYSDTPEITLRLTGAKNFEWESSQNWDESIINPKVGTTKPSIVYNNSDIPFVSYFNSANKISYAYSINEIWQNFEISSSSGGSKYSSIALNPLTGYPAIVYLYPQSDQKIYYREYDGENWKSDKISYNSSNIGFGCSLAFNSDGYPGVSYVKNTGDLYYAWHNGISWNYILVDDVGSDSKERPYPYTSLDYNNSDCPGISYYDRRDGTNGDLKFATCNFEKVGDPSAWEIENVFFEADSGLYNDFGFDPETDLPYIAFYREDGENLNYGSLYFAMKGKTPEPDFNAIVYPVSSNMTVSFSDMTYSQTFAENYLWNFGDNSSYSGKNPPAHKYPCAGIYTVSLNVSNRFGESYCEKEITVPTFSNISVNKTSGTAPLHVMFSDKSIGVPDTWNLSFGDGSFYNTSDIFSDDGMGITHVYENPGNYTVSLSTEKNGIFNETVYEKFIVAEAYVNETGGNGNEDDGDGEDETGGNGNEDDSSENSNNNFKSSGSYYGNAPNKLYNVRCSPYLSSACSSNLKKGDIFSFYINTGFMRKFSAAFGEDVSNVMFEVSKVDFARDLFKEPLGPVYGYGAVHMSGAPESSVVALSASFEVSKNWLSDVSMTENDVTFLMYVLENKTWVELPVEFEGCDDEFCSYTVRIPKISYYAVSARKNTKHMPKNTMDLKDVLI</sequence>
<feature type="region of interest" description="Disordered" evidence="1">
    <location>
        <begin position="548"/>
        <end position="582"/>
    </location>
</feature>
<gene>
    <name evidence="3" type="ORF">L1994_02470</name>
</gene>
<protein>
    <submittedName>
        <fullName evidence="3">PKD domain-containing protein</fullName>
    </submittedName>
</protein>
<dbReference type="InterPro" id="IPR026453">
    <property type="entry name" value="PGF_pre_PGF"/>
</dbReference>
<dbReference type="Gene3D" id="2.60.40.10">
    <property type="entry name" value="Immunoglobulins"/>
    <property type="match status" value="2"/>
</dbReference>
<dbReference type="NCBIfam" id="TIGR04213">
    <property type="entry name" value="PGF_pre_PGF"/>
    <property type="match status" value="1"/>
</dbReference>
<feature type="domain" description="PKD" evidence="2">
    <location>
        <begin position="455"/>
        <end position="523"/>
    </location>
</feature>
<feature type="domain" description="PKD" evidence="2">
    <location>
        <begin position="374"/>
        <end position="453"/>
    </location>
</feature>
<name>A0AAF0JNC0_9EURY</name>
<feature type="compositionally biased region" description="Acidic residues" evidence="1">
    <location>
        <begin position="553"/>
        <end position="573"/>
    </location>
</feature>
<evidence type="ECO:0000313" key="4">
    <source>
        <dbReference type="Proteomes" id="UP001218895"/>
    </source>
</evidence>
<dbReference type="InterPro" id="IPR013783">
    <property type="entry name" value="Ig-like_fold"/>
</dbReference>
<evidence type="ECO:0000256" key="1">
    <source>
        <dbReference type="SAM" id="MobiDB-lite"/>
    </source>
</evidence>
<evidence type="ECO:0000313" key="3">
    <source>
        <dbReference type="EMBL" id="WFN37271.1"/>
    </source>
</evidence>
<dbReference type="InterPro" id="IPR022409">
    <property type="entry name" value="PKD/Chitinase_dom"/>
</dbReference>
<dbReference type="CDD" id="cd00146">
    <property type="entry name" value="PKD"/>
    <property type="match status" value="2"/>
</dbReference>
<keyword evidence="4" id="KW-1185">Reference proteome</keyword>
<dbReference type="InterPro" id="IPR035986">
    <property type="entry name" value="PKD_dom_sf"/>
</dbReference>
<dbReference type="SUPFAM" id="SSF89372">
    <property type="entry name" value="Fucose-specific lectin"/>
    <property type="match status" value="1"/>
</dbReference>
<dbReference type="EMBL" id="CP091092">
    <property type="protein sequence ID" value="WFN37271.1"/>
    <property type="molecule type" value="Genomic_DNA"/>
</dbReference>
<dbReference type="GeneID" id="79949223"/>
<dbReference type="SUPFAM" id="SSF49299">
    <property type="entry name" value="PKD domain"/>
    <property type="match status" value="2"/>
</dbReference>
<dbReference type="AlphaFoldDB" id="A0AAF0JNC0"/>
<organism evidence="3 4">
    <name type="scientific">Methanomicrobium antiquum</name>
    <dbReference type="NCBI Taxonomy" id="487686"/>
    <lineage>
        <taxon>Archaea</taxon>
        <taxon>Methanobacteriati</taxon>
        <taxon>Methanobacteriota</taxon>
        <taxon>Stenosarchaea group</taxon>
        <taxon>Methanomicrobia</taxon>
        <taxon>Methanomicrobiales</taxon>
        <taxon>Methanomicrobiaceae</taxon>
        <taxon>Methanomicrobium</taxon>
    </lineage>
</organism>
<dbReference type="InterPro" id="IPR000601">
    <property type="entry name" value="PKD_dom"/>
</dbReference>
<proteinExistence type="predicted"/>
<reference evidence="3" key="1">
    <citation type="submission" date="2022-01" db="EMBL/GenBank/DDBJ databases">
        <title>Complete genome of Methanomicrobium antiquum DSM 21220.</title>
        <authorList>
            <person name="Chen S.-C."/>
            <person name="You Y.-T."/>
            <person name="Zhou Y.-Z."/>
            <person name="Lai M.-C."/>
        </authorList>
    </citation>
    <scope>NUCLEOTIDE SEQUENCE</scope>
    <source>
        <strain evidence="3">DSM 21220</strain>
    </source>
</reference>
<dbReference type="SMART" id="SM00089">
    <property type="entry name" value="PKD"/>
    <property type="match status" value="2"/>
</dbReference>